<evidence type="ECO:0000256" key="7">
    <source>
        <dbReference type="ARBA" id="ARBA00023298"/>
    </source>
</evidence>
<dbReference type="VEuPathDB" id="VectorBase:HLOH_061109"/>
<proteinExistence type="predicted"/>
<feature type="repeat" description="ANK" evidence="8">
    <location>
        <begin position="28"/>
        <end position="60"/>
    </location>
</feature>
<dbReference type="PANTHER" id="PTHR24171">
    <property type="entry name" value="ANKYRIN REPEAT DOMAIN-CONTAINING PROTEIN 39-RELATED"/>
    <property type="match status" value="1"/>
</dbReference>
<dbReference type="OMA" id="GRCPIVH"/>
<dbReference type="EMBL" id="JABSTR010000003">
    <property type="protein sequence ID" value="KAH9365460.1"/>
    <property type="molecule type" value="Genomic_DNA"/>
</dbReference>
<dbReference type="PROSITE" id="PS50297">
    <property type="entry name" value="ANK_REP_REGION"/>
    <property type="match status" value="2"/>
</dbReference>
<keyword evidence="5" id="KW-0800">Toxin</keyword>
<evidence type="ECO:0000313" key="9">
    <source>
        <dbReference type="EMBL" id="KAH9365460.1"/>
    </source>
</evidence>
<comment type="subcellular location">
    <subcellularLocation>
        <location evidence="1">Target cell membrane</location>
    </subcellularLocation>
</comment>
<evidence type="ECO:0000256" key="4">
    <source>
        <dbReference type="ARBA" id="ARBA00022737"/>
    </source>
</evidence>
<keyword evidence="7" id="KW-1053">Target membrane</keyword>
<dbReference type="Proteomes" id="UP000821853">
    <property type="component" value="Unassembled WGS sequence"/>
</dbReference>
<comment type="caution">
    <text evidence="9">The sequence shown here is derived from an EMBL/GenBank/DDBJ whole genome shotgun (WGS) entry which is preliminary data.</text>
</comment>
<protein>
    <recommendedName>
        <fullName evidence="11">Ankyrin repeat protein</fullName>
    </recommendedName>
</protein>
<accession>A0A9J6FTN6</accession>
<evidence type="ECO:0000256" key="2">
    <source>
        <dbReference type="ARBA" id="ARBA00022483"/>
    </source>
</evidence>
<dbReference type="AlphaFoldDB" id="A0A9J6FTN6"/>
<reference evidence="9 10" key="1">
    <citation type="journal article" date="2020" name="Cell">
        <title>Large-Scale Comparative Analyses of Tick Genomes Elucidate Their Genetic Diversity and Vector Capacities.</title>
        <authorList>
            <consortium name="Tick Genome and Microbiome Consortium (TIGMIC)"/>
            <person name="Jia N."/>
            <person name="Wang J."/>
            <person name="Shi W."/>
            <person name="Du L."/>
            <person name="Sun Y."/>
            <person name="Zhan W."/>
            <person name="Jiang J.F."/>
            <person name="Wang Q."/>
            <person name="Zhang B."/>
            <person name="Ji P."/>
            <person name="Bell-Sakyi L."/>
            <person name="Cui X.M."/>
            <person name="Yuan T.T."/>
            <person name="Jiang B.G."/>
            <person name="Yang W.F."/>
            <person name="Lam T.T."/>
            <person name="Chang Q.C."/>
            <person name="Ding S.J."/>
            <person name="Wang X.J."/>
            <person name="Zhu J.G."/>
            <person name="Ruan X.D."/>
            <person name="Zhao L."/>
            <person name="Wei J.T."/>
            <person name="Ye R.Z."/>
            <person name="Que T.C."/>
            <person name="Du C.H."/>
            <person name="Zhou Y.H."/>
            <person name="Cheng J.X."/>
            <person name="Dai P.F."/>
            <person name="Guo W.B."/>
            <person name="Han X.H."/>
            <person name="Huang E.J."/>
            <person name="Li L.F."/>
            <person name="Wei W."/>
            <person name="Gao Y.C."/>
            <person name="Liu J.Z."/>
            <person name="Shao H.Z."/>
            <person name="Wang X."/>
            <person name="Wang C.C."/>
            <person name="Yang T.C."/>
            <person name="Huo Q.B."/>
            <person name="Li W."/>
            <person name="Chen H.Y."/>
            <person name="Chen S.E."/>
            <person name="Zhou L.G."/>
            <person name="Ni X.B."/>
            <person name="Tian J.H."/>
            <person name="Sheng Y."/>
            <person name="Liu T."/>
            <person name="Pan Y.S."/>
            <person name="Xia L.Y."/>
            <person name="Li J."/>
            <person name="Zhao F."/>
            <person name="Cao W.C."/>
        </authorList>
    </citation>
    <scope>NUCLEOTIDE SEQUENCE [LARGE SCALE GENOMIC DNA]</scope>
    <source>
        <strain evidence="9">HaeL-2018</strain>
    </source>
</reference>
<dbReference type="InterPro" id="IPR036770">
    <property type="entry name" value="Ankyrin_rpt-contain_sf"/>
</dbReference>
<evidence type="ECO:0008006" key="11">
    <source>
        <dbReference type="Google" id="ProtNLM"/>
    </source>
</evidence>
<dbReference type="OrthoDB" id="1577640at2759"/>
<dbReference type="PANTHER" id="PTHR24171:SF9">
    <property type="entry name" value="ANKYRIN REPEAT DOMAIN-CONTAINING PROTEIN 39"/>
    <property type="match status" value="1"/>
</dbReference>
<keyword evidence="5" id="KW-0528">Neurotoxin</keyword>
<sequence length="102" mass="10868">MIASSVGHLEVVSALLSRGAKVDVANETGQTALHYAASKGHLDVARVLLEHHADINAQDSYGSTPLHRAASLGRCPIVHLFLDGYSNQLDLNRIDKSGNTPL</sequence>
<dbReference type="InterPro" id="IPR002110">
    <property type="entry name" value="Ankyrin_rpt"/>
</dbReference>
<dbReference type="PROSITE" id="PS50088">
    <property type="entry name" value="ANK_REPEAT"/>
    <property type="match status" value="2"/>
</dbReference>
<keyword evidence="6 8" id="KW-0040">ANK repeat</keyword>
<organism evidence="9 10">
    <name type="scientific">Haemaphysalis longicornis</name>
    <name type="common">Bush tick</name>
    <dbReference type="NCBI Taxonomy" id="44386"/>
    <lineage>
        <taxon>Eukaryota</taxon>
        <taxon>Metazoa</taxon>
        <taxon>Ecdysozoa</taxon>
        <taxon>Arthropoda</taxon>
        <taxon>Chelicerata</taxon>
        <taxon>Arachnida</taxon>
        <taxon>Acari</taxon>
        <taxon>Parasitiformes</taxon>
        <taxon>Ixodida</taxon>
        <taxon>Ixodoidea</taxon>
        <taxon>Ixodidae</taxon>
        <taxon>Haemaphysalinae</taxon>
        <taxon>Haemaphysalis</taxon>
    </lineage>
</organism>
<dbReference type="GO" id="GO:0006887">
    <property type="term" value="P:exocytosis"/>
    <property type="evidence" value="ECO:0007669"/>
    <property type="project" value="UniProtKB-KW"/>
</dbReference>
<keyword evidence="7" id="KW-0472">Membrane</keyword>
<evidence type="ECO:0000256" key="1">
    <source>
        <dbReference type="ARBA" id="ARBA00004175"/>
    </source>
</evidence>
<evidence type="ECO:0000256" key="3">
    <source>
        <dbReference type="ARBA" id="ARBA00022537"/>
    </source>
</evidence>
<keyword evidence="10" id="KW-1185">Reference proteome</keyword>
<evidence type="ECO:0000256" key="8">
    <source>
        <dbReference type="PROSITE-ProRule" id="PRU00023"/>
    </source>
</evidence>
<dbReference type="GO" id="GO:0044231">
    <property type="term" value="C:host cell presynaptic membrane"/>
    <property type="evidence" value="ECO:0007669"/>
    <property type="project" value="UniProtKB-KW"/>
</dbReference>
<dbReference type="Pfam" id="PF12796">
    <property type="entry name" value="Ank_2"/>
    <property type="match status" value="1"/>
</dbReference>
<keyword evidence="3" id="KW-1052">Target cell membrane</keyword>
<keyword evidence="5" id="KW-0638">Presynaptic neurotoxin</keyword>
<evidence type="ECO:0000313" key="10">
    <source>
        <dbReference type="Proteomes" id="UP000821853"/>
    </source>
</evidence>
<dbReference type="SMART" id="SM00248">
    <property type="entry name" value="ANK"/>
    <property type="match status" value="3"/>
</dbReference>
<keyword evidence="4" id="KW-0677">Repeat</keyword>
<evidence type="ECO:0000256" key="6">
    <source>
        <dbReference type="ARBA" id="ARBA00023043"/>
    </source>
</evidence>
<dbReference type="SUPFAM" id="SSF48403">
    <property type="entry name" value="Ankyrin repeat"/>
    <property type="match status" value="1"/>
</dbReference>
<gene>
    <name evidence="9" type="ORF">HPB48_008912</name>
</gene>
<dbReference type="Gene3D" id="1.25.40.20">
    <property type="entry name" value="Ankyrin repeat-containing domain"/>
    <property type="match status" value="2"/>
</dbReference>
<name>A0A9J6FTN6_HAELO</name>
<evidence type="ECO:0000256" key="5">
    <source>
        <dbReference type="ARBA" id="ARBA00023028"/>
    </source>
</evidence>
<keyword evidence="2" id="KW-0268">Exocytosis</keyword>
<dbReference type="GO" id="GO:0044218">
    <property type="term" value="C:other organism cell membrane"/>
    <property type="evidence" value="ECO:0007669"/>
    <property type="project" value="UniProtKB-KW"/>
</dbReference>
<feature type="repeat" description="ANK" evidence="8">
    <location>
        <begin position="1"/>
        <end position="27"/>
    </location>
</feature>